<dbReference type="CDD" id="cd00077">
    <property type="entry name" value="HDc"/>
    <property type="match status" value="1"/>
</dbReference>
<evidence type="ECO:0000256" key="5">
    <source>
        <dbReference type="ARBA" id="ARBA00023136"/>
    </source>
</evidence>
<dbReference type="Proteomes" id="UP001155483">
    <property type="component" value="Unassembled WGS sequence"/>
</dbReference>
<evidence type="ECO:0000256" key="1">
    <source>
        <dbReference type="ARBA" id="ARBA00004651"/>
    </source>
</evidence>
<dbReference type="Pfam" id="PF02588">
    <property type="entry name" value="YitT_membrane"/>
    <property type="match status" value="1"/>
</dbReference>
<sequence length="484" mass="54496">MQFEKAYSFVIRKLELELPKNLAFHNAEHTKDVVQAVQHLSKNETFADGEAILLYTAAAFHDSGFLEAYDNHEEQSCELARKFLPNYEFTQPQIEQICSLIMATKLPQTPKDKLAALLCDADLFYLGTDRYFMIAERLYKELRETGLINNREEWKAKQIGFLESHQYFTEQAKTECNEGKVKNLNLLKAGSKKKQKPKSKKRREIRDYISIILGAIIAGFGLKGFLVPNLFFDGGITGVALLVHEIYHFDLALTTILLNLPLIGLGYFVVSHRFAYKTLFSVLLLGACLLLIKYPVITSDKLLISIFGGFFIGLGAGLVLRSGSALDGSEVLALYASRRTSFTIAEFILAINVIIFTFAAFRFGIETSLYSILTYFTASRTIDYVIEGIEAHTGVTIVSGHSETIKHRILNEMGRAITIYKGERGFLPNNFELGKDCDIIFIVVSRLELRKLKTLVFETDSNAFVFANTIREAAGGILSRRQDH</sequence>
<comment type="subcellular location">
    <subcellularLocation>
        <location evidence="1">Cell membrane</location>
        <topology evidence="1">Multi-pass membrane protein</topology>
    </subcellularLocation>
</comment>
<proteinExistence type="predicted"/>
<name>A0A9X2XP30_9BACT</name>
<keyword evidence="9" id="KW-1185">Reference proteome</keyword>
<protein>
    <submittedName>
        <fullName evidence="8">YitT family protein</fullName>
    </submittedName>
</protein>
<evidence type="ECO:0000256" key="3">
    <source>
        <dbReference type="ARBA" id="ARBA00022692"/>
    </source>
</evidence>
<dbReference type="InterPro" id="IPR003607">
    <property type="entry name" value="HD/PDEase_dom"/>
</dbReference>
<dbReference type="Gene3D" id="3.30.70.120">
    <property type="match status" value="1"/>
</dbReference>
<dbReference type="InterPro" id="IPR051461">
    <property type="entry name" value="UPF0750_membrane"/>
</dbReference>
<evidence type="ECO:0000256" key="6">
    <source>
        <dbReference type="SAM" id="Phobius"/>
    </source>
</evidence>
<dbReference type="PANTHER" id="PTHR33545">
    <property type="entry name" value="UPF0750 MEMBRANE PROTEIN YITT-RELATED"/>
    <property type="match status" value="1"/>
</dbReference>
<keyword evidence="5 6" id="KW-0472">Membrane</keyword>
<comment type="caution">
    <text evidence="8">The sequence shown here is derived from an EMBL/GenBank/DDBJ whole genome shotgun (WGS) entry which is preliminary data.</text>
</comment>
<dbReference type="InterPro" id="IPR015867">
    <property type="entry name" value="N-reg_PII/ATP_PRibTrfase_C"/>
</dbReference>
<keyword evidence="2" id="KW-1003">Cell membrane</keyword>
<feature type="transmembrane region" description="Helical" evidence="6">
    <location>
        <begin position="302"/>
        <end position="320"/>
    </location>
</feature>
<dbReference type="CDD" id="cd16380">
    <property type="entry name" value="YitT_C"/>
    <property type="match status" value="1"/>
</dbReference>
<evidence type="ECO:0000313" key="9">
    <source>
        <dbReference type="Proteomes" id="UP001155483"/>
    </source>
</evidence>
<feature type="transmembrane region" description="Helical" evidence="6">
    <location>
        <begin position="246"/>
        <end position="270"/>
    </location>
</feature>
<feature type="domain" description="DUF2179" evidence="7">
    <location>
        <begin position="415"/>
        <end position="475"/>
    </location>
</feature>
<dbReference type="PANTHER" id="PTHR33545:SF3">
    <property type="entry name" value="UPF0750 MEMBRANE PROTEIN YQFU"/>
    <property type="match status" value="1"/>
</dbReference>
<dbReference type="AlphaFoldDB" id="A0A9X2XP30"/>
<evidence type="ECO:0000256" key="2">
    <source>
        <dbReference type="ARBA" id="ARBA00022475"/>
    </source>
</evidence>
<feature type="transmembrane region" description="Helical" evidence="6">
    <location>
        <begin position="341"/>
        <end position="361"/>
    </location>
</feature>
<evidence type="ECO:0000259" key="7">
    <source>
        <dbReference type="Pfam" id="PF10035"/>
    </source>
</evidence>
<dbReference type="SUPFAM" id="SSF109604">
    <property type="entry name" value="HD-domain/PDEase-like"/>
    <property type="match status" value="1"/>
</dbReference>
<reference evidence="8" key="2">
    <citation type="submission" date="2023-04" db="EMBL/GenBank/DDBJ databases">
        <title>Paracnuella aquatica gen. nov., sp. nov., a member of the family Chitinophagaceae isolated from a hot spring.</title>
        <authorList>
            <person name="Wang C."/>
        </authorList>
    </citation>
    <scope>NUCLEOTIDE SEQUENCE</scope>
    <source>
        <strain evidence="8">LB-8</strain>
    </source>
</reference>
<dbReference type="Gene3D" id="1.10.3210.10">
    <property type="entry name" value="Hypothetical protein af1432"/>
    <property type="match status" value="1"/>
</dbReference>
<gene>
    <name evidence="8" type="ORF">OCK74_14370</name>
</gene>
<feature type="transmembrane region" description="Helical" evidence="6">
    <location>
        <begin position="279"/>
        <end position="296"/>
    </location>
</feature>
<keyword evidence="3 6" id="KW-0812">Transmembrane</keyword>
<dbReference type="EMBL" id="JAOTIF010000011">
    <property type="protein sequence ID" value="MCU7550303.1"/>
    <property type="molecule type" value="Genomic_DNA"/>
</dbReference>
<reference evidence="8" key="1">
    <citation type="submission" date="2022-09" db="EMBL/GenBank/DDBJ databases">
        <authorList>
            <person name="Yuan C."/>
            <person name="Ke Z."/>
        </authorList>
    </citation>
    <scope>NUCLEOTIDE SEQUENCE</scope>
    <source>
        <strain evidence="8">LB-8</strain>
    </source>
</reference>
<feature type="transmembrane region" description="Helical" evidence="6">
    <location>
        <begin position="208"/>
        <end position="226"/>
    </location>
</feature>
<dbReference type="Pfam" id="PF10035">
    <property type="entry name" value="DUF2179"/>
    <property type="match status" value="1"/>
</dbReference>
<dbReference type="InterPro" id="IPR003740">
    <property type="entry name" value="YitT"/>
</dbReference>
<dbReference type="RefSeq" id="WP_279297742.1">
    <property type="nucleotide sequence ID" value="NZ_JAOTIF010000011.1"/>
</dbReference>
<keyword evidence="4 6" id="KW-1133">Transmembrane helix</keyword>
<evidence type="ECO:0000313" key="8">
    <source>
        <dbReference type="EMBL" id="MCU7550303.1"/>
    </source>
</evidence>
<organism evidence="8 9">
    <name type="scientific">Paraflavisolibacter caeni</name>
    <dbReference type="NCBI Taxonomy" id="2982496"/>
    <lineage>
        <taxon>Bacteria</taxon>
        <taxon>Pseudomonadati</taxon>
        <taxon>Bacteroidota</taxon>
        <taxon>Chitinophagia</taxon>
        <taxon>Chitinophagales</taxon>
        <taxon>Chitinophagaceae</taxon>
        <taxon>Paraflavisolibacter</taxon>
    </lineage>
</organism>
<accession>A0A9X2XP30</accession>
<evidence type="ECO:0000256" key="4">
    <source>
        <dbReference type="ARBA" id="ARBA00022989"/>
    </source>
</evidence>
<dbReference type="GO" id="GO:0005886">
    <property type="term" value="C:plasma membrane"/>
    <property type="evidence" value="ECO:0007669"/>
    <property type="project" value="UniProtKB-SubCell"/>
</dbReference>
<dbReference type="InterPro" id="IPR019264">
    <property type="entry name" value="DUF2179"/>
</dbReference>